<reference evidence="2 3" key="2">
    <citation type="submission" date="2020-03" db="EMBL/GenBank/DDBJ databases">
        <authorList>
            <person name="Ichikawa N."/>
            <person name="Kimura A."/>
            <person name="Kitahashi Y."/>
            <person name="Uohara A."/>
        </authorList>
    </citation>
    <scope>NUCLEOTIDE SEQUENCE [LARGE SCALE GENOMIC DNA]</scope>
    <source>
        <strain evidence="2 3">NBRC 107702</strain>
    </source>
</reference>
<organism evidence="2 3">
    <name type="scientific">Phytohabitans flavus</name>
    <dbReference type="NCBI Taxonomy" id="1076124"/>
    <lineage>
        <taxon>Bacteria</taxon>
        <taxon>Bacillati</taxon>
        <taxon>Actinomycetota</taxon>
        <taxon>Actinomycetes</taxon>
        <taxon>Micromonosporales</taxon>
        <taxon>Micromonosporaceae</taxon>
    </lineage>
</organism>
<proteinExistence type="predicted"/>
<evidence type="ECO:0000313" key="2">
    <source>
        <dbReference type="EMBL" id="BCB75397.1"/>
    </source>
</evidence>
<feature type="transmembrane region" description="Helical" evidence="1">
    <location>
        <begin position="20"/>
        <end position="44"/>
    </location>
</feature>
<keyword evidence="3" id="KW-1185">Reference proteome</keyword>
<feature type="transmembrane region" description="Helical" evidence="1">
    <location>
        <begin position="65"/>
        <end position="87"/>
    </location>
</feature>
<keyword evidence="1" id="KW-1133">Transmembrane helix</keyword>
<feature type="transmembrane region" description="Helical" evidence="1">
    <location>
        <begin position="93"/>
        <end position="111"/>
    </location>
</feature>
<dbReference type="AlphaFoldDB" id="A0A6F8XNM1"/>
<evidence type="ECO:0000256" key="1">
    <source>
        <dbReference type="SAM" id="Phobius"/>
    </source>
</evidence>
<keyword evidence="1" id="KW-0812">Transmembrane</keyword>
<name>A0A6F8XNM1_9ACTN</name>
<dbReference type="EMBL" id="AP022870">
    <property type="protein sequence ID" value="BCB75397.1"/>
    <property type="molecule type" value="Genomic_DNA"/>
</dbReference>
<protein>
    <submittedName>
        <fullName evidence="2">Uncharacterized protein</fullName>
    </submittedName>
</protein>
<reference evidence="2 3" key="1">
    <citation type="submission" date="2020-03" db="EMBL/GenBank/DDBJ databases">
        <title>Whole genome shotgun sequence of Phytohabitans flavus NBRC 107702.</title>
        <authorList>
            <person name="Komaki H."/>
            <person name="Tamura T."/>
        </authorList>
    </citation>
    <scope>NUCLEOTIDE SEQUENCE [LARGE SCALE GENOMIC DNA]</scope>
    <source>
        <strain evidence="2 3">NBRC 107702</strain>
    </source>
</reference>
<sequence>MELVNIPLQAGLWFGLVDLPLTAVNLVGFSVFALLLVQGAGYWAAKLSQLRGRGRGLPGERAFRAALAVNPILLAAALAVTGHATATDPGRDTWPGLAFAAFAVLEHINYFHTQLMHDTFADLRQLRSAGLRRSHLARDLRRARRTSSQRPPGT</sequence>
<accession>A0A6F8XNM1</accession>
<gene>
    <name evidence="2" type="ORF">Pflav_018070</name>
</gene>
<dbReference type="KEGG" id="pfla:Pflav_018070"/>
<evidence type="ECO:0000313" key="3">
    <source>
        <dbReference type="Proteomes" id="UP000502508"/>
    </source>
</evidence>
<keyword evidence="1" id="KW-0472">Membrane</keyword>
<dbReference type="Proteomes" id="UP000502508">
    <property type="component" value="Chromosome"/>
</dbReference>